<dbReference type="AlphaFoldDB" id="A0A239AQD7"/>
<dbReference type="InterPro" id="IPR000524">
    <property type="entry name" value="Tscrpt_reg_HTH_GntR"/>
</dbReference>
<dbReference type="Proteomes" id="UP000198304">
    <property type="component" value="Unassembled WGS sequence"/>
</dbReference>
<evidence type="ECO:0000313" key="5">
    <source>
        <dbReference type="EMBL" id="SNR97885.1"/>
    </source>
</evidence>
<reference evidence="5 6" key="1">
    <citation type="submission" date="2017-06" db="EMBL/GenBank/DDBJ databases">
        <authorList>
            <person name="Kim H.J."/>
            <person name="Triplett B.A."/>
        </authorList>
    </citation>
    <scope>NUCLEOTIDE SEQUENCE [LARGE SCALE GENOMIC DNA]</scope>
    <source>
        <strain evidence="5 6">SCA</strain>
    </source>
</reference>
<dbReference type="PRINTS" id="PR00035">
    <property type="entry name" value="HTHGNTR"/>
</dbReference>
<dbReference type="GO" id="GO:0003677">
    <property type="term" value="F:DNA binding"/>
    <property type="evidence" value="ECO:0007669"/>
    <property type="project" value="UniProtKB-KW"/>
</dbReference>
<evidence type="ECO:0000313" key="6">
    <source>
        <dbReference type="Proteomes" id="UP000198304"/>
    </source>
</evidence>
<dbReference type="InterPro" id="IPR036388">
    <property type="entry name" value="WH-like_DNA-bd_sf"/>
</dbReference>
<accession>A0A239AQD7</accession>
<dbReference type="SMART" id="SM00866">
    <property type="entry name" value="UTRA"/>
    <property type="match status" value="1"/>
</dbReference>
<dbReference type="SUPFAM" id="SSF46785">
    <property type="entry name" value="Winged helix' DNA-binding domain"/>
    <property type="match status" value="1"/>
</dbReference>
<evidence type="ECO:0000256" key="3">
    <source>
        <dbReference type="ARBA" id="ARBA00023163"/>
    </source>
</evidence>
<organism evidence="5 6">
    <name type="scientific">Anaerovirgula multivorans</name>
    <dbReference type="NCBI Taxonomy" id="312168"/>
    <lineage>
        <taxon>Bacteria</taxon>
        <taxon>Bacillati</taxon>
        <taxon>Bacillota</taxon>
        <taxon>Clostridia</taxon>
        <taxon>Peptostreptococcales</taxon>
        <taxon>Natronincolaceae</taxon>
        <taxon>Anaerovirgula</taxon>
    </lineage>
</organism>
<dbReference type="SMART" id="SM00345">
    <property type="entry name" value="HTH_GNTR"/>
    <property type="match status" value="1"/>
</dbReference>
<dbReference type="CDD" id="cd07377">
    <property type="entry name" value="WHTH_GntR"/>
    <property type="match status" value="1"/>
</dbReference>
<dbReference type="GO" id="GO:0003700">
    <property type="term" value="F:DNA-binding transcription factor activity"/>
    <property type="evidence" value="ECO:0007669"/>
    <property type="project" value="InterPro"/>
</dbReference>
<gene>
    <name evidence="5" type="ORF">SAMN05446037_1002198</name>
</gene>
<keyword evidence="2" id="KW-0238">DNA-binding</keyword>
<name>A0A239AQD7_9FIRM</name>
<keyword evidence="6" id="KW-1185">Reference proteome</keyword>
<dbReference type="InterPro" id="IPR050679">
    <property type="entry name" value="Bact_HTH_transcr_reg"/>
</dbReference>
<dbReference type="Gene3D" id="3.40.1410.10">
    <property type="entry name" value="Chorismate lyase-like"/>
    <property type="match status" value="1"/>
</dbReference>
<dbReference type="PANTHER" id="PTHR44846:SF17">
    <property type="entry name" value="GNTR-FAMILY TRANSCRIPTIONAL REGULATOR"/>
    <property type="match status" value="1"/>
</dbReference>
<dbReference type="PROSITE" id="PS50949">
    <property type="entry name" value="HTH_GNTR"/>
    <property type="match status" value="1"/>
</dbReference>
<proteinExistence type="predicted"/>
<dbReference type="Gene3D" id="1.10.10.10">
    <property type="entry name" value="Winged helix-like DNA-binding domain superfamily/Winged helix DNA-binding domain"/>
    <property type="match status" value="1"/>
</dbReference>
<dbReference type="InterPro" id="IPR028978">
    <property type="entry name" value="Chorismate_lyase_/UTRA_dom_sf"/>
</dbReference>
<dbReference type="PANTHER" id="PTHR44846">
    <property type="entry name" value="MANNOSYL-D-GLYCERATE TRANSPORT/METABOLISM SYSTEM REPRESSOR MNGR-RELATED"/>
    <property type="match status" value="1"/>
</dbReference>
<dbReference type="Pfam" id="PF00392">
    <property type="entry name" value="GntR"/>
    <property type="match status" value="1"/>
</dbReference>
<dbReference type="InterPro" id="IPR036390">
    <property type="entry name" value="WH_DNA-bd_sf"/>
</dbReference>
<protein>
    <submittedName>
        <fullName evidence="5">GntR family transcriptional regulator</fullName>
    </submittedName>
</protein>
<dbReference type="SUPFAM" id="SSF64288">
    <property type="entry name" value="Chorismate lyase-like"/>
    <property type="match status" value="1"/>
</dbReference>
<sequence length="241" mass="27880">MIPSYLKIKEEIEKMIENKELAIGERLPSEYEMANYFNVSRDTFRSAVKLLEQEGKLLVKHGIGTFVIKPLSSIPSSLEKLQSMSSMIRIAGLKEGETKEEITKDQCNREWAEALDIKEGTSVIILERIRTANDEPVALTINIISKTSNLGRVLEQKGYLSGSLFTFLEKECNIHIIRADTEIIVPSKNDANIKKLQITKDTPVLLLKQVHYDERNKPIFYALDYFRNDIFRFWIRRERIE</sequence>
<dbReference type="InterPro" id="IPR011663">
    <property type="entry name" value="UTRA"/>
</dbReference>
<dbReference type="OrthoDB" id="457376at2"/>
<dbReference type="EMBL" id="FZOJ01000002">
    <property type="protein sequence ID" value="SNR97885.1"/>
    <property type="molecule type" value="Genomic_DNA"/>
</dbReference>
<evidence type="ECO:0000259" key="4">
    <source>
        <dbReference type="PROSITE" id="PS50949"/>
    </source>
</evidence>
<dbReference type="Pfam" id="PF07702">
    <property type="entry name" value="UTRA"/>
    <property type="match status" value="1"/>
</dbReference>
<keyword evidence="1" id="KW-0805">Transcription regulation</keyword>
<evidence type="ECO:0000256" key="2">
    <source>
        <dbReference type="ARBA" id="ARBA00023125"/>
    </source>
</evidence>
<dbReference type="GO" id="GO:0045892">
    <property type="term" value="P:negative regulation of DNA-templated transcription"/>
    <property type="evidence" value="ECO:0007669"/>
    <property type="project" value="TreeGrafter"/>
</dbReference>
<dbReference type="RefSeq" id="WP_089281384.1">
    <property type="nucleotide sequence ID" value="NZ_FZOJ01000002.1"/>
</dbReference>
<evidence type="ECO:0000256" key="1">
    <source>
        <dbReference type="ARBA" id="ARBA00023015"/>
    </source>
</evidence>
<feature type="domain" description="HTH gntR-type" evidence="4">
    <location>
        <begin position="2"/>
        <end position="70"/>
    </location>
</feature>
<keyword evidence="3" id="KW-0804">Transcription</keyword>